<comment type="caution">
    <text evidence="2">The sequence shown here is derived from an EMBL/GenBank/DDBJ whole genome shotgun (WGS) entry which is preliminary data.</text>
</comment>
<accession>A0A9X0C7T9</accession>
<dbReference type="EMBL" id="JAPWDS010000002">
    <property type="protein sequence ID" value="KAJ5512252.1"/>
    <property type="molecule type" value="Genomic_DNA"/>
</dbReference>
<evidence type="ECO:0000313" key="2">
    <source>
        <dbReference type="EMBL" id="KAJ5512252.1"/>
    </source>
</evidence>
<dbReference type="OrthoDB" id="10266325at2759"/>
<reference evidence="2" key="1">
    <citation type="submission" date="2022-12" db="EMBL/GenBank/DDBJ databases">
        <authorList>
            <person name="Petersen C."/>
        </authorList>
    </citation>
    <scope>NUCLEOTIDE SEQUENCE</scope>
    <source>
        <strain evidence="2">IBT 29495</strain>
    </source>
</reference>
<protein>
    <recommendedName>
        <fullName evidence="1">Tse2 ADP-ribosyltransferase toxin domain-containing protein</fullName>
    </recommendedName>
</protein>
<evidence type="ECO:0000259" key="1">
    <source>
        <dbReference type="Pfam" id="PF18648"/>
    </source>
</evidence>
<dbReference type="InterPro" id="IPR041018">
    <property type="entry name" value="ADPRTs_Tse2"/>
</dbReference>
<feature type="domain" description="Tse2 ADP-ribosyltransferase toxin" evidence="1">
    <location>
        <begin position="11"/>
        <end position="49"/>
    </location>
</feature>
<organism evidence="2 3">
    <name type="scientific">Penicillium fimorum</name>
    <dbReference type="NCBI Taxonomy" id="1882269"/>
    <lineage>
        <taxon>Eukaryota</taxon>
        <taxon>Fungi</taxon>
        <taxon>Dikarya</taxon>
        <taxon>Ascomycota</taxon>
        <taxon>Pezizomycotina</taxon>
        <taxon>Eurotiomycetes</taxon>
        <taxon>Eurotiomycetidae</taxon>
        <taxon>Eurotiales</taxon>
        <taxon>Aspergillaceae</taxon>
        <taxon>Penicillium</taxon>
    </lineage>
</organism>
<evidence type="ECO:0000313" key="3">
    <source>
        <dbReference type="Proteomes" id="UP001149954"/>
    </source>
</evidence>
<keyword evidence="3" id="KW-1185">Reference proteome</keyword>
<sequence length="71" mass="7854">MSPSSIDLSYAGTVLPGDLILIHKFRDHYSLQGRKEMTVKELNAKSKLFWLRRASDSLGTNGCSDTPQAAE</sequence>
<dbReference type="AlphaFoldDB" id="A0A9X0C7T9"/>
<reference evidence="2" key="2">
    <citation type="journal article" date="2023" name="IMA Fungus">
        <title>Comparative genomic study of the Penicillium genus elucidates a diverse pangenome and 15 lateral gene transfer events.</title>
        <authorList>
            <person name="Petersen C."/>
            <person name="Sorensen T."/>
            <person name="Nielsen M.R."/>
            <person name="Sondergaard T.E."/>
            <person name="Sorensen J.L."/>
            <person name="Fitzpatrick D.A."/>
            <person name="Frisvad J.C."/>
            <person name="Nielsen K.L."/>
        </authorList>
    </citation>
    <scope>NUCLEOTIDE SEQUENCE</scope>
    <source>
        <strain evidence="2">IBT 29495</strain>
    </source>
</reference>
<gene>
    <name evidence="2" type="ORF">N7463_001804</name>
</gene>
<proteinExistence type="predicted"/>
<dbReference type="Pfam" id="PF18648">
    <property type="entry name" value="ADPRTs_Tse2"/>
    <property type="match status" value="1"/>
</dbReference>
<dbReference type="Proteomes" id="UP001149954">
    <property type="component" value="Unassembled WGS sequence"/>
</dbReference>
<name>A0A9X0C7T9_9EURO</name>